<dbReference type="GO" id="GO:0009507">
    <property type="term" value="C:chloroplast"/>
    <property type="evidence" value="ECO:0007669"/>
    <property type="project" value="TreeGrafter"/>
</dbReference>
<evidence type="ECO:0000256" key="1">
    <source>
        <dbReference type="SAM" id="MobiDB-lite"/>
    </source>
</evidence>
<reference evidence="3 4" key="1">
    <citation type="journal article" date="2022" name="Nat. Plants">
        <title>Genomes of leafy and leafless Platanthera orchids illuminate the evolution of mycoheterotrophy.</title>
        <authorList>
            <person name="Li M.H."/>
            <person name="Liu K.W."/>
            <person name="Li Z."/>
            <person name="Lu H.C."/>
            <person name="Ye Q.L."/>
            <person name="Zhang D."/>
            <person name="Wang J.Y."/>
            <person name="Li Y.F."/>
            <person name="Zhong Z.M."/>
            <person name="Liu X."/>
            <person name="Yu X."/>
            <person name="Liu D.K."/>
            <person name="Tu X.D."/>
            <person name="Liu B."/>
            <person name="Hao Y."/>
            <person name="Liao X.Y."/>
            <person name="Jiang Y.T."/>
            <person name="Sun W.H."/>
            <person name="Chen J."/>
            <person name="Chen Y.Q."/>
            <person name="Ai Y."/>
            <person name="Zhai J.W."/>
            <person name="Wu S.S."/>
            <person name="Zhou Z."/>
            <person name="Hsiao Y.Y."/>
            <person name="Wu W.L."/>
            <person name="Chen Y.Y."/>
            <person name="Lin Y.F."/>
            <person name="Hsu J.L."/>
            <person name="Li C.Y."/>
            <person name="Wang Z.W."/>
            <person name="Zhao X."/>
            <person name="Zhong W.Y."/>
            <person name="Ma X.K."/>
            <person name="Ma L."/>
            <person name="Huang J."/>
            <person name="Chen G.Z."/>
            <person name="Huang M.Z."/>
            <person name="Huang L."/>
            <person name="Peng D.H."/>
            <person name="Luo Y.B."/>
            <person name="Zou S.Q."/>
            <person name="Chen S.P."/>
            <person name="Lan S."/>
            <person name="Tsai W.C."/>
            <person name="Van de Peer Y."/>
            <person name="Liu Z.J."/>
        </authorList>
    </citation>
    <scope>NUCLEOTIDE SEQUENCE [LARGE SCALE GENOMIC DNA]</scope>
    <source>
        <strain evidence="3">Lor287</strain>
    </source>
</reference>
<keyword evidence="4" id="KW-1185">Reference proteome</keyword>
<dbReference type="PANTHER" id="PTHR47724:SF1">
    <property type="entry name" value="PEPTIDYL-PROLYL CIS-TRANS ISOMERASE CYP26-2, CHLOROPLASTIC"/>
    <property type="match status" value="1"/>
</dbReference>
<evidence type="ECO:0000313" key="4">
    <source>
        <dbReference type="Proteomes" id="UP001418222"/>
    </source>
</evidence>
<gene>
    <name evidence="3" type="ORF">KSP39_PZI010878</name>
</gene>
<dbReference type="InterPro" id="IPR029000">
    <property type="entry name" value="Cyclophilin-like_dom_sf"/>
</dbReference>
<dbReference type="InterPro" id="IPR002130">
    <property type="entry name" value="Cyclophilin-type_PPIase_dom"/>
</dbReference>
<evidence type="ECO:0000259" key="2">
    <source>
        <dbReference type="PROSITE" id="PS50072"/>
    </source>
</evidence>
<protein>
    <recommendedName>
        <fullName evidence="2">PPIase cyclophilin-type domain-containing protein</fullName>
    </recommendedName>
</protein>
<sequence>MAGGSHGRRQPWPAAAMAGRGHGRPRPWPASAMAGRGHGRPRPWPASAMAGRGHGRPLPWPRPWPRPWPAAAMTGRGHDRPRPGPAAAMAGRCRVRPPPRRRHRPGGPTSGWPPRRRAFFARTFGGALVGRFIRILFIDNMETPAGVSQKFKSVSGTQYRVVFFVKKLQTNVQFGVTYTYHAGMIHKWLFAVQNLVSEFTERKGCEGTRIVRGTVGIVVRNPSRKQPSTKIVARKGRIEMEEEEGEAGPNGSEFVIATKDSPDLDAAALVVGRVIDGMDVVESIAGVSAVKDNTGSPYFRVAKLIGDKRAVVAERGFNRPYVKVVITDCGLLMD</sequence>
<name>A0AAP0BHN3_9ASPA</name>
<dbReference type="PANTHER" id="PTHR47724">
    <property type="entry name" value="PEPTIDYL-PROLYL CIS-TRANS ISOMERASE CYP26-2, CHLOROPLASTIC"/>
    <property type="match status" value="1"/>
</dbReference>
<feature type="compositionally biased region" description="Pro residues" evidence="1">
    <location>
        <begin position="58"/>
        <end position="68"/>
    </location>
</feature>
<dbReference type="Proteomes" id="UP001418222">
    <property type="component" value="Unassembled WGS sequence"/>
</dbReference>
<proteinExistence type="predicted"/>
<dbReference type="InterPro" id="IPR044185">
    <property type="entry name" value="CYP26-2-like"/>
</dbReference>
<dbReference type="AlphaFoldDB" id="A0AAP0BHN3"/>
<accession>A0AAP0BHN3</accession>
<dbReference type="Pfam" id="PF00160">
    <property type="entry name" value="Pro_isomerase"/>
    <property type="match status" value="1"/>
</dbReference>
<evidence type="ECO:0000313" key="3">
    <source>
        <dbReference type="EMBL" id="KAK8938779.1"/>
    </source>
</evidence>
<dbReference type="PROSITE" id="PS50072">
    <property type="entry name" value="CSA_PPIASE_2"/>
    <property type="match status" value="1"/>
</dbReference>
<feature type="domain" description="PPIase cyclophilin-type" evidence="2">
    <location>
        <begin position="119"/>
        <end position="331"/>
    </location>
</feature>
<feature type="region of interest" description="Disordered" evidence="1">
    <location>
        <begin position="1"/>
        <end position="114"/>
    </location>
</feature>
<feature type="compositionally biased region" description="Basic residues" evidence="1">
    <location>
        <begin position="93"/>
        <end position="105"/>
    </location>
</feature>
<dbReference type="Gene3D" id="2.40.100.10">
    <property type="entry name" value="Cyclophilin-like"/>
    <property type="match status" value="1"/>
</dbReference>
<dbReference type="EMBL" id="JBBWWQ010000009">
    <property type="protein sequence ID" value="KAK8938779.1"/>
    <property type="molecule type" value="Genomic_DNA"/>
</dbReference>
<dbReference type="GO" id="GO:0003755">
    <property type="term" value="F:peptidyl-prolyl cis-trans isomerase activity"/>
    <property type="evidence" value="ECO:0007669"/>
    <property type="project" value="InterPro"/>
</dbReference>
<dbReference type="SUPFAM" id="SSF50891">
    <property type="entry name" value="Cyclophilin-like"/>
    <property type="match status" value="1"/>
</dbReference>
<organism evidence="3 4">
    <name type="scientific">Platanthera zijinensis</name>
    <dbReference type="NCBI Taxonomy" id="2320716"/>
    <lineage>
        <taxon>Eukaryota</taxon>
        <taxon>Viridiplantae</taxon>
        <taxon>Streptophyta</taxon>
        <taxon>Embryophyta</taxon>
        <taxon>Tracheophyta</taxon>
        <taxon>Spermatophyta</taxon>
        <taxon>Magnoliopsida</taxon>
        <taxon>Liliopsida</taxon>
        <taxon>Asparagales</taxon>
        <taxon>Orchidaceae</taxon>
        <taxon>Orchidoideae</taxon>
        <taxon>Orchideae</taxon>
        <taxon>Orchidinae</taxon>
        <taxon>Platanthera</taxon>
    </lineage>
</organism>
<comment type="caution">
    <text evidence="3">The sequence shown here is derived from an EMBL/GenBank/DDBJ whole genome shotgun (WGS) entry which is preliminary data.</text>
</comment>